<dbReference type="SUPFAM" id="SSF81301">
    <property type="entry name" value="Nucleotidyltransferase"/>
    <property type="match status" value="1"/>
</dbReference>
<comment type="cofactor">
    <cofactor evidence="1">
        <name>Mg(2+)</name>
        <dbReference type="ChEBI" id="CHEBI:18420"/>
    </cofactor>
</comment>
<accession>A0A8I1KKL6</accession>
<dbReference type="InterPro" id="IPR043519">
    <property type="entry name" value="NT_sf"/>
</dbReference>
<dbReference type="GO" id="GO:0008033">
    <property type="term" value="P:tRNA processing"/>
    <property type="evidence" value="ECO:0007669"/>
    <property type="project" value="UniProtKB-KW"/>
</dbReference>
<keyword evidence="8" id="KW-0694">RNA-binding</keyword>
<dbReference type="PANTHER" id="PTHR46173:SF1">
    <property type="entry name" value="CCA TRNA NUCLEOTIDYLTRANSFERASE 1, MITOCHONDRIAL"/>
    <property type="match status" value="1"/>
</dbReference>
<evidence type="ECO:0000313" key="11">
    <source>
        <dbReference type="EMBL" id="MBJ7544316.1"/>
    </source>
</evidence>
<evidence type="ECO:0000256" key="1">
    <source>
        <dbReference type="ARBA" id="ARBA00001946"/>
    </source>
</evidence>
<evidence type="ECO:0000259" key="9">
    <source>
        <dbReference type="Pfam" id="PF01743"/>
    </source>
</evidence>
<dbReference type="PANTHER" id="PTHR46173">
    <property type="entry name" value="CCA TRNA NUCLEOTIDYLTRANSFERASE 1, MITOCHONDRIAL"/>
    <property type="match status" value="1"/>
</dbReference>
<keyword evidence="4" id="KW-0548">Nucleotidyltransferase</keyword>
<dbReference type="Pfam" id="PF12627">
    <property type="entry name" value="PolyA_pol_RNAbd"/>
    <property type="match status" value="1"/>
</dbReference>
<dbReference type="InterPro" id="IPR032828">
    <property type="entry name" value="PolyA_RNA-bd"/>
</dbReference>
<dbReference type="InterPro" id="IPR002646">
    <property type="entry name" value="PolA_pol_head_dom"/>
</dbReference>
<evidence type="ECO:0000256" key="2">
    <source>
        <dbReference type="ARBA" id="ARBA00022679"/>
    </source>
</evidence>
<dbReference type="CDD" id="cd05398">
    <property type="entry name" value="NT_ClassII-CCAase"/>
    <property type="match status" value="1"/>
</dbReference>
<feature type="domain" description="tRNA nucleotidyltransferase/poly(A) polymerase RNA and SrmB- binding" evidence="10">
    <location>
        <begin position="193"/>
        <end position="240"/>
    </location>
</feature>
<comment type="similarity">
    <text evidence="8">Belongs to the tRNA nucleotidyltransferase/poly(A) polymerase family.</text>
</comment>
<dbReference type="GO" id="GO:0046872">
    <property type="term" value="F:metal ion binding"/>
    <property type="evidence" value="ECO:0007669"/>
    <property type="project" value="UniProtKB-KW"/>
</dbReference>
<dbReference type="GO" id="GO:0000049">
    <property type="term" value="F:tRNA binding"/>
    <property type="evidence" value="ECO:0007669"/>
    <property type="project" value="TreeGrafter"/>
</dbReference>
<dbReference type="Proteomes" id="UP000623250">
    <property type="component" value="Unassembled WGS sequence"/>
</dbReference>
<gene>
    <name evidence="11" type="ORF">JDN41_12245</name>
</gene>
<evidence type="ECO:0000256" key="3">
    <source>
        <dbReference type="ARBA" id="ARBA00022694"/>
    </source>
</evidence>
<dbReference type="Pfam" id="PF01743">
    <property type="entry name" value="PolyA_pol"/>
    <property type="match status" value="1"/>
</dbReference>
<name>A0A8I1KKL6_9HYPH</name>
<keyword evidence="6" id="KW-0547">Nucleotide-binding</keyword>
<keyword evidence="12" id="KW-1185">Reference proteome</keyword>
<keyword evidence="2 8" id="KW-0808">Transferase</keyword>
<dbReference type="AlphaFoldDB" id="A0A8I1KKL6"/>
<evidence type="ECO:0000256" key="5">
    <source>
        <dbReference type="ARBA" id="ARBA00022723"/>
    </source>
</evidence>
<protein>
    <submittedName>
        <fullName evidence="11">CCA tRNA nucleotidyltransferase</fullName>
    </submittedName>
</protein>
<feature type="domain" description="Poly A polymerase head" evidence="9">
    <location>
        <begin position="35"/>
        <end position="156"/>
    </location>
</feature>
<comment type="caution">
    <text evidence="11">The sequence shown here is derived from an EMBL/GenBank/DDBJ whole genome shotgun (WGS) entry which is preliminary data.</text>
</comment>
<sequence>MTKLDNVTVADAAWFRAREVRAVFDCLNREGFEVRAVGGAVRNALLEEPVLEVDFATTAKPDDTLRLAAAAGIKTVPTGIDHGTITLVVDGVPFEVTTLRRDVDTDGRRATVAFGDDWAEDARRRDFTLNALYADATGAVHDPLDGLPDLLARRVRFVGDADTRIREDYLRILRFFRFSADYANGDFDADGVAAAIRERHGLKRLSAERVRAEILRILVTVRAPDAIRIMDESGLLLIVLGGIARRSRFDRIAAIEAQLKLMPDPMYRLAALSIFVEEDAERLAGKLRLSNDERNDLMGLASVAPWFRAPLAKRDLETLLYRIGARTYLGSVLIGWAASGAPIDDAAWRFAAELPREWQRPKFPVNGADLLNEGWLPGPGLGAHLRYLEERFIASGFTLDREMLLALEDKNARPNGIART</sequence>
<dbReference type="Gene3D" id="1.10.3090.10">
    <property type="entry name" value="cca-adding enzyme, domain 2"/>
    <property type="match status" value="1"/>
</dbReference>
<evidence type="ECO:0000256" key="7">
    <source>
        <dbReference type="ARBA" id="ARBA00022842"/>
    </source>
</evidence>
<dbReference type="InterPro" id="IPR050264">
    <property type="entry name" value="Bact_CCA-adding_enz_type3_sf"/>
</dbReference>
<reference evidence="11 12" key="1">
    <citation type="submission" date="2020-12" db="EMBL/GenBank/DDBJ databases">
        <title>Revised draft genomes of Rhodomicrobium vannielii ATCC 17100 and Rhodomicrobium udaipurense JA643.</title>
        <authorList>
            <person name="Conners E.M."/>
            <person name="Davenport E.J."/>
            <person name="Bose A."/>
        </authorList>
    </citation>
    <scope>NUCLEOTIDE SEQUENCE [LARGE SCALE GENOMIC DNA]</scope>
    <source>
        <strain evidence="11 12">JA643</strain>
    </source>
</reference>
<keyword evidence="7" id="KW-0460">Magnesium</keyword>
<keyword evidence="5" id="KW-0479">Metal-binding</keyword>
<organism evidence="11 12">
    <name type="scientific">Rhodomicrobium udaipurense</name>
    <dbReference type="NCBI Taxonomy" id="1202716"/>
    <lineage>
        <taxon>Bacteria</taxon>
        <taxon>Pseudomonadati</taxon>
        <taxon>Pseudomonadota</taxon>
        <taxon>Alphaproteobacteria</taxon>
        <taxon>Hyphomicrobiales</taxon>
        <taxon>Hyphomicrobiaceae</taxon>
        <taxon>Rhodomicrobium</taxon>
    </lineage>
</organism>
<evidence type="ECO:0000313" key="12">
    <source>
        <dbReference type="Proteomes" id="UP000623250"/>
    </source>
</evidence>
<dbReference type="EMBL" id="JAEMUK010000078">
    <property type="protein sequence ID" value="MBJ7544316.1"/>
    <property type="molecule type" value="Genomic_DNA"/>
</dbReference>
<evidence type="ECO:0000256" key="8">
    <source>
        <dbReference type="RuleBase" id="RU003953"/>
    </source>
</evidence>
<proteinExistence type="inferred from homology"/>
<dbReference type="GO" id="GO:0000166">
    <property type="term" value="F:nucleotide binding"/>
    <property type="evidence" value="ECO:0007669"/>
    <property type="project" value="UniProtKB-KW"/>
</dbReference>
<dbReference type="GO" id="GO:0016779">
    <property type="term" value="F:nucleotidyltransferase activity"/>
    <property type="evidence" value="ECO:0007669"/>
    <property type="project" value="UniProtKB-KW"/>
</dbReference>
<evidence type="ECO:0000259" key="10">
    <source>
        <dbReference type="Pfam" id="PF12627"/>
    </source>
</evidence>
<dbReference type="SUPFAM" id="SSF81891">
    <property type="entry name" value="Poly A polymerase C-terminal region-like"/>
    <property type="match status" value="1"/>
</dbReference>
<dbReference type="RefSeq" id="WP_037236576.1">
    <property type="nucleotide sequence ID" value="NZ_JAEMUK010000078.1"/>
</dbReference>
<dbReference type="Gene3D" id="3.30.460.10">
    <property type="entry name" value="Beta Polymerase, domain 2"/>
    <property type="match status" value="1"/>
</dbReference>
<evidence type="ECO:0000256" key="4">
    <source>
        <dbReference type="ARBA" id="ARBA00022695"/>
    </source>
</evidence>
<keyword evidence="3" id="KW-0819">tRNA processing</keyword>
<evidence type="ECO:0000256" key="6">
    <source>
        <dbReference type="ARBA" id="ARBA00022741"/>
    </source>
</evidence>